<comment type="caution">
    <text evidence="1">The sequence shown here is derived from an EMBL/GenBank/DDBJ whole genome shotgun (WGS) entry which is preliminary data.</text>
</comment>
<dbReference type="Gene3D" id="1.20.1270.340">
    <property type="match status" value="1"/>
</dbReference>
<name>A0A0J8VBI4_9GAMM</name>
<keyword evidence="2" id="KW-1185">Reference proteome</keyword>
<reference evidence="1 2" key="1">
    <citation type="submission" date="2018-01" db="EMBL/GenBank/DDBJ databases">
        <title>Whole genome sequencing of Histamine producing bacteria.</title>
        <authorList>
            <person name="Butler K."/>
        </authorList>
    </citation>
    <scope>NUCLEOTIDE SEQUENCE [LARGE SCALE GENOMIC DNA]</scope>
    <source>
        <strain evidence="1 2">DSM 24669</strain>
    </source>
</reference>
<accession>A0A0J8VBI4</accession>
<evidence type="ECO:0000313" key="1">
    <source>
        <dbReference type="EMBL" id="PSW26650.1"/>
    </source>
</evidence>
<gene>
    <name evidence="1" type="ORF">C9I94_01310</name>
</gene>
<dbReference type="AlphaFoldDB" id="A0A0J8VBI4"/>
<protein>
    <submittedName>
        <fullName evidence="1">Prepilin peptidase</fullName>
    </submittedName>
</protein>
<dbReference type="Pfam" id="PF07445">
    <property type="entry name" value="PriC"/>
    <property type="match status" value="1"/>
</dbReference>
<dbReference type="InterPro" id="IPR038338">
    <property type="entry name" value="PriC_sf"/>
</dbReference>
<dbReference type="EMBL" id="PYLZ01000001">
    <property type="protein sequence ID" value="PSW26650.1"/>
    <property type="molecule type" value="Genomic_DNA"/>
</dbReference>
<dbReference type="OrthoDB" id="6402824at2"/>
<dbReference type="STRING" id="680026.AB733_10180"/>
<dbReference type="RefSeq" id="WP_048898671.1">
    <property type="nucleotide sequence ID" value="NZ_AP024852.1"/>
</dbReference>
<evidence type="ECO:0000313" key="2">
    <source>
        <dbReference type="Proteomes" id="UP000240481"/>
    </source>
</evidence>
<dbReference type="InterPro" id="IPR010890">
    <property type="entry name" value="PriC"/>
</dbReference>
<dbReference type="Proteomes" id="UP000240481">
    <property type="component" value="Unassembled WGS sequence"/>
</dbReference>
<proteinExistence type="predicted"/>
<organism evidence="1 2">
    <name type="scientific">Photobacterium swingsii</name>
    <dbReference type="NCBI Taxonomy" id="680026"/>
    <lineage>
        <taxon>Bacteria</taxon>
        <taxon>Pseudomonadati</taxon>
        <taxon>Pseudomonadota</taxon>
        <taxon>Gammaproteobacteria</taxon>
        <taxon>Vibrionales</taxon>
        <taxon>Vibrionaceae</taxon>
        <taxon>Photobacterium</taxon>
    </lineage>
</organism>
<sequence>MFDVSKLKAHVDQLLKEAAAVDRQRGEAPRPLFDEQLFLSRSKLITPCVEEISNEIKSLQREQRSGRLLASRTAHICDKIVAQIQAVQRELATQSIRKNEPQQSNTNQVPIHELYQDLAKHQEWERRLIGMKRDKTMLLNNCRTLAEQQVIQKEILALEGRVQRCQAAVTKIEKHITIRERQG</sequence>